<dbReference type="Proteomes" id="UP000765509">
    <property type="component" value="Unassembled WGS sequence"/>
</dbReference>
<organism evidence="1 2">
    <name type="scientific">Austropuccinia psidii MF-1</name>
    <dbReference type="NCBI Taxonomy" id="1389203"/>
    <lineage>
        <taxon>Eukaryota</taxon>
        <taxon>Fungi</taxon>
        <taxon>Dikarya</taxon>
        <taxon>Basidiomycota</taxon>
        <taxon>Pucciniomycotina</taxon>
        <taxon>Pucciniomycetes</taxon>
        <taxon>Pucciniales</taxon>
        <taxon>Sphaerophragmiaceae</taxon>
        <taxon>Austropuccinia</taxon>
    </lineage>
</organism>
<dbReference type="AlphaFoldDB" id="A0A9Q3P1C8"/>
<dbReference type="OrthoDB" id="5423336at2759"/>
<evidence type="ECO:0000313" key="2">
    <source>
        <dbReference type="Proteomes" id="UP000765509"/>
    </source>
</evidence>
<sequence>MGPTTAHWDSLQHLVGYLRFKSNKGILISKPIETSIYCYVDVNGSGEASRSKNVYILFNGSNPVAWKSKQKAMVASSTAQDEYIEQYFAAQECSFISHLFAPILEMPIPTFLSENKTAIGVSADFIS</sequence>
<dbReference type="PANTHER" id="PTHR11439">
    <property type="entry name" value="GAG-POL-RELATED RETROTRANSPOSON"/>
    <property type="match status" value="1"/>
</dbReference>
<evidence type="ECO:0000313" key="1">
    <source>
        <dbReference type="EMBL" id="MBW0547445.1"/>
    </source>
</evidence>
<proteinExistence type="predicted"/>
<gene>
    <name evidence="1" type="ORF">O181_087160</name>
</gene>
<accession>A0A9Q3P1C8</accession>
<keyword evidence="2" id="KW-1185">Reference proteome</keyword>
<comment type="caution">
    <text evidence="1">The sequence shown here is derived from an EMBL/GenBank/DDBJ whole genome shotgun (WGS) entry which is preliminary data.</text>
</comment>
<dbReference type="EMBL" id="AVOT02052535">
    <property type="protein sequence ID" value="MBW0547445.1"/>
    <property type="molecule type" value="Genomic_DNA"/>
</dbReference>
<protein>
    <submittedName>
        <fullName evidence="1">Uncharacterized protein</fullName>
    </submittedName>
</protein>
<reference evidence="1" key="1">
    <citation type="submission" date="2021-03" db="EMBL/GenBank/DDBJ databases">
        <title>Draft genome sequence of rust myrtle Austropuccinia psidii MF-1, a brazilian biotype.</title>
        <authorList>
            <person name="Quecine M.C."/>
            <person name="Pachon D.M.R."/>
            <person name="Bonatelli M.L."/>
            <person name="Correr F.H."/>
            <person name="Franceschini L.M."/>
            <person name="Leite T.F."/>
            <person name="Margarido G.R.A."/>
            <person name="Almeida C.A."/>
            <person name="Ferrarezi J.A."/>
            <person name="Labate C.A."/>
        </authorList>
    </citation>
    <scope>NUCLEOTIDE SEQUENCE</scope>
    <source>
        <strain evidence="1">MF-1</strain>
    </source>
</reference>
<dbReference type="PANTHER" id="PTHR11439:SF463">
    <property type="entry name" value="REVERSE TRANSCRIPTASE TY1_COPIA-TYPE DOMAIN-CONTAINING PROTEIN"/>
    <property type="match status" value="1"/>
</dbReference>
<name>A0A9Q3P1C8_9BASI</name>